<protein>
    <submittedName>
        <fullName evidence="2">HNH endonuclease</fullName>
    </submittedName>
</protein>
<evidence type="ECO:0000313" key="2">
    <source>
        <dbReference type="EMBL" id="EAM4564299.1"/>
    </source>
</evidence>
<dbReference type="Pfam" id="PF13392">
    <property type="entry name" value="HNH_3"/>
    <property type="match status" value="1"/>
</dbReference>
<dbReference type="GO" id="GO:0004519">
    <property type="term" value="F:endonuclease activity"/>
    <property type="evidence" value="ECO:0007669"/>
    <property type="project" value="UniProtKB-KW"/>
</dbReference>
<organism evidence="2">
    <name type="scientific">Salmonella enterica</name>
    <name type="common">Salmonella choleraesuis</name>
    <dbReference type="NCBI Taxonomy" id="28901"/>
    <lineage>
        <taxon>Bacteria</taxon>
        <taxon>Pseudomonadati</taxon>
        <taxon>Pseudomonadota</taxon>
        <taxon>Gammaproteobacteria</taxon>
        <taxon>Enterobacterales</taxon>
        <taxon>Enterobacteriaceae</taxon>
        <taxon>Salmonella</taxon>
    </lineage>
</organism>
<sequence>MTPCLEFGGLKDSKGYGRVWINGKKVFAHRFAYCVAKGIQLEDIDGLVIRHACDNPSCILPSHLCAGTSQQNANDMVERKRQAFGSRNSRAKLTEDDVRNIISEYIPRHPLFNTRALSKKYGVTPNYIAAICRGEKWKHIKK</sequence>
<dbReference type="InterPro" id="IPR044925">
    <property type="entry name" value="His-Me_finger_sf"/>
</dbReference>
<feature type="domain" description="HNH nuclease" evidence="1">
    <location>
        <begin position="27"/>
        <end position="73"/>
    </location>
</feature>
<dbReference type="SUPFAM" id="SSF54060">
    <property type="entry name" value="His-Me finger endonucleases"/>
    <property type="match status" value="1"/>
</dbReference>
<accession>A0A5T2MCM7</accession>
<reference evidence="2" key="1">
    <citation type="submission" date="2018-11" db="EMBL/GenBank/DDBJ databases">
        <authorList>
            <consortium name="PulseNet: The National Subtyping Network for Foodborne Disease Surveillance"/>
            <person name="Tarr C.L."/>
            <person name="Trees E."/>
            <person name="Katz L.S."/>
            <person name="Carleton-Romer H.A."/>
            <person name="Stroika S."/>
            <person name="Kucerova Z."/>
            <person name="Roache K.F."/>
            <person name="Sabol A.L."/>
            <person name="Besser J."/>
            <person name="Gerner-Smidt P."/>
        </authorList>
    </citation>
    <scope>NUCLEOTIDE SEQUENCE</scope>
    <source>
        <strain evidence="2">PNUSAS060697</strain>
    </source>
</reference>
<keyword evidence="2" id="KW-0255">Endonuclease</keyword>
<dbReference type="InterPro" id="IPR003615">
    <property type="entry name" value="HNH_nuc"/>
</dbReference>
<dbReference type="EMBL" id="AACUZB010000045">
    <property type="protein sequence ID" value="EAM4564299.1"/>
    <property type="molecule type" value="Genomic_DNA"/>
</dbReference>
<proteinExistence type="predicted"/>
<keyword evidence="2" id="KW-0540">Nuclease</keyword>
<dbReference type="Gene3D" id="3.90.75.10">
    <property type="entry name" value="Homing Intron 3 (I-ppo) Encoded Endonuclease, Chain A"/>
    <property type="match status" value="1"/>
</dbReference>
<evidence type="ECO:0000259" key="1">
    <source>
        <dbReference type="Pfam" id="PF13392"/>
    </source>
</evidence>
<gene>
    <name evidence="2" type="ORF">EFY76_23765</name>
</gene>
<dbReference type="AlphaFoldDB" id="A0A5T2MCM7"/>
<dbReference type="InterPro" id="IPR044930">
    <property type="entry name" value="Homing_endonuclease_His-Me"/>
</dbReference>
<comment type="caution">
    <text evidence="2">The sequence shown here is derived from an EMBL/GenBank/DDBJ whole genome shotgun (WGS) entry which is preliminary data.</text>
</comment>
<keyword evidence="2" id="KW-0378">Hydrolase</keyword>
<name>A0A5T2MCM7_SALER</name>